<dbReference type="OrthoDB" id="2964472at2"/>
<dbReference type="RefSeq" id="WP_090925213.1">
    <property type="nucleotide sequence ID" value="NZ_FOTY01000001.1"/>
</dbReference>
<dbReference type="EMBL" id="FOTY01000001">
    <property type="protein sequence ID" value="SFL49805.1"/>
    <property type="molecule type" value="Genomic_DNA"/>
</dbReference>
<dbReference type="AlphaFoldDB" id="A0A1I4I6B5"/>
<sequence>MTDREPVHLYLSRYQEHIAYLQETGQESPGWRELREEELPGFLQVKDSSIQVETESIVRDFAEEGTWKQGSMLHIRLELTDGTKLAMHGYYVPSREDWYPDENPMIHKSSRCGYCQSIIGLVRQKDLNDELCMLPLPEKKYLFETVLKRHQEELYE</sequence>
<evidence type="ECO:0000313" key="2">
    <source>
        <dbReference type="Proteomes" id="UP000199668"/>
    </source>
</evidence>
<accession>A0A1I4I6B5</accession>
<reference evidence="1 2" key="1">
    <citation type="submission" date="2016-10" db="EMBL/GenBank/DDBJ databases">
        <authorList>
            <person name="de Groot N.N."/>
        </authorList>
    </citation>
    <scope>NUCLEOTIDE SEQUENCE [LARGE SCALE GENOMIC DNA]</scope>
    <source>
        <strain evidence="1 2">CGMCC 1.6134</strain>
    </source>
</reference>
<name>A0A1I4I6B5_9BACI</name>
<dbReference type="Proteomes" id="UP000199668">
    <property type="component" value="Unassembled WGS sequence"/>
</dbReference>
<gene>
    <name evidence="1" type="ORF">SAMN04488054_101249</name>
</gene>
<evidence type="ECO:0000313" key="1">
    <source>
        <dbReference type="EMBL" id="SFL49805.1"/>
    </source>
</evidence>
<keyword evidence="2" id="KW-1185">Reference proteome</keyword>
<dbReference type="STRING" id="266892.SAMN04488054_101249"/>
<protein>
    <submittedName>
        <fullName evidence="1">Uncharacterized protein</fullName>
    </submittedName>
</protein>
<organism evidence="1 2">
    <name type="scientific">Salibacterium qingdaonense</name>
    <dbReference type="NCBI Taxonomy" id="266892"/>
    <lineage>
        <taxon>Bacteria</taxon>
        <taxon>Bacillati</taxon>
        <taxon>Bacillota</taxon>
        <taxon>Bacilli</taxon>
        <taxon>Bacillales</taxon>
        <taxon>Bacillaceae</taxon>
    </lineage>
</organism>
<proteinExistence type="predicted"/>